<name>A0A385TSX4_PAELA</name>
<dbReference type="PANTHER" id="PTHR12684:SF2">
    <property type="entry name" value="TRNA 2'-PHOSPHOTRANSFERASE 1"/>
    <property type="match status" value="1"/>
</dbReference>
<evidence type="ECO:0000313" key="7">
    <source>
        <dbReference type="Proteomes" id="UP000266552"/>
    </source>
</evidence>
<dbReference type="EC" id="2.7.1.-" evidence="5"/>
<dbReference type="GO" id="GO:0006388">
    <property type="term" value="P:tRNA splicing, via endonucleolytic cleavage and ligation"/>
    <property type="evidence" value="ECO:0007669"/>
    <property type="project" value="UniProtKB-UniRule"/>
</dbReference>
<dbReference type="Proteomes" id="UP000266552">
    <property type="component" value="Chromosome"/>
</dbReference>
<dbReference type="Gene3D" id="3.20.170.30">
    <property type="match status" value="1"/>
</dbReference>
<evidence type="ECO:0000256" key="4">
    <source>
        <dbReference type="ARBA" id="ARBA00025212"/>
    </source>
</evidence>
<dbReference type="InterPro" id="IPR042080">
    <property type="entry name" value="RNA_2'-PTrans_N"/>
</dbReference>
<reference evidence="6 7" key="1">
    <citation type="submission" date="2018-09" db="EMBL/GenBank/DDBJ databases">
        <title>Genome Sequence of Paenibacillus lautus Strain E7593-69, Azo Dye-Degrading Bacteria, Isolated from Commercial Tattoo Inks.</title>
        <authorList>
            <person name="Nho S.W."/>
            <person name="Kim S.-J."/>
            <person name="Kweon O."/>
            <person name="Cerniglia C.E."/>
        </authorList>
    </citation>
    <scope>NUCLEOTIDE SEQUENCE [LARGE SCALE GENOMIC DNA]</scope>
    <source>
        <strain evidence="6 7">E7593-69</strain>
    </source>
</reference>
<dbReference type="SUPFAM" id="SSF56399">
    <property type="entry name" value="ADP-ribosylation"/>
    <property type="match status" value="1"/>
</dbReference>
<gene>
    <name evidence="5" type="primary">kptA</name>
    <name evidence="6" type="ORF">D5F53_24265</name>
</gene>
<comment type="similarity">
    <text evidence="1 5">Belongs to the KptA/TPT1 family.</text>
</comment>
<dbReference type="GO" id="GO:0000215">
    <property type="term" value="F:tRNA 2'-phosphotransferase activity"/>
    <property type="evidence" value="ECO:0007669"/>
    <property type="project" value="TreeGrafter"/>
</dbReference>
<dbReference type="KEGG" id="plw:D5F53_24265"/>
<evidence type="ECO:0000256" key="5">
    <source>
        <dbReference type="HAMAP-Rule" id="MF_00299"/>
    </source>
</evidence>
<dbReference type="GO" id="GO:0003950">
    <property type="term" value="F:NAD+ poly-ADP-ribosyltransferase activity"/>
    <property type="evidence" value="ECO:0007669"/>
    <property type="project" value="InterPro"/>
</dbReference>
<dbReference type="Pfam" id="PF01885">
    <property type="entry name" value="PTS_2-RNA"/>
    <property type="match status" value="1"/>
</dbReference>
<evidence type="ECO:0000256" key="3">
    <source>
        <dbReference type="ARBA" id="ARBA00023027"/>
    </source>
</evidence>
<dbReference type="EMBL" id="CP032412">
    <property type="protein sequence ID" value="AYB46218.1"/>
    <property type="molecule type" value="Genomic_DNA"/>
</dbReference>
<dbReference type="AlphaFoldDB" id="A0A385TSX4"/>
<protein>
    <recommendedName>
        <fullName evidence="5">Probable RNA 2'-phosphotransferase</fullName>
        <ecNumber evidence="5">2.7.1.-</ecNumber>
    </recommendedName>
</protein>
<keyword evidence="2 5" id="KW-0808">Transferase</keyword>
<dbReference type="HAMAP" id="MF_00299">
    <property type="entry name" value="KptA"/>
    <property type="match status" value="1"/>
</dbReference>
<keyword evidence="3 5" id="KW-0520">NAD</keyword>
<dbReference type="InterPro" id="IPR022928">
    <property type="entry name" value="RNA_2'-PTrans_KptA"/>
</dbReference>
<sequence>MDITKLSKEVSYALRHAPWEYELELDDEGWVSIEHILIALRRDKQWESITENDLVEMIDKSDKARHEILNGKMRALYGHSAPQKILKVIGTPPTLLYHGTARHLVEQILHEGLRPMGRQYVHLSVDRETAYLVGKRKDASPVLLVVRAEKASNEGFNFYQGNDAVWLADSVPSRFISEE</sequence>
<evidence type="ECO:0000256" key="1">
    <source>
        <dbReference type="ARBA" id="ARBA00009836"/>
    </source>
</evidence>
<dbReference type="InterPro" id="IPR002745">
    <property type="entry name" value="Ptrans_KptA/Tpt1"/>
</dbReference>
<dbReference type="PANTHER" id="PTHR12684">
    <property type="entry name" value="PUTATIVE PHOSPHOTRANSFERASE"/>
    <property type="match status" value="1"/>
</dbReference>
<comment type="function">
    <text evidence="4 5">Removes the 2'-phosphate from RNA via an intermediate in which the phosphate is ADP-ribosylated by NAD followed by a presumed transesterification to release the RNA and generate ADP-ribose 1''-2''-cyclic phosphate (APPR&gt;P). May function as an ADP-ribosylase.</text>
</comment>
<keyword evidence="7" id="KW-1185">Reference proteome</keyword>
<evidence type="ECO:0000256" key="2">
    <source>
        <dbReference type="ARBA" id="ARBA00022679"/>
    </source>
</evidence>
<accession>A0A385TSX4</accession>
<dbReference type="Gene3D" id="1.10.10.970">
    <property type="entry name" value="RNA 2'-phosphotransferase, Tpt1/KptA family, N-terminal domain"/>
    <property type="match status" value="1"/>
</dbReference>
<proteinExistence type="inferred from homology"/>
<dbReference type="InterPro" id="IPR042081">
    <property type="entry name" value="RNA_2'-PTrans_C"/>
</dbReference>
<organism evidence="6 7">
    <name type="scientific">Paenibacillus lautus</name>
    <name type="common">Bacillus lautus</name>
    <dbReference type="NCBI Taxonomy" id="1401"/>
    <lineage>
        <taxon>Bacteria</taxon>
        <taxon>Bacillati</taxon>
        <taxon>Bacillota</taxon>
        <taxon>Bacilli</taxon>
        <taxon>Bacillales</taxon>
        <taxon>Paenibacillaceae</taxon>
        <taxon>Paenibacillus</taxon>
    </lineage>
</organism>
<evidence type="ECO:0000313" key="6">
    <source>
        <dbReference type="EMBL" id="AYB46218.1"/>
    </source>
</evidence>